<evidence type="ECO:0000313" key="4">
    <source>
        <dbReference type="Proteomes" id="UP000799539"/>
    </source>
</evidence>
<dbReference type="AlphaFoldDB" id="A0A6A6FBK4"/>
<dbReference type="PANTHER" id="PTHR42031:SF1">
    <property type="entry name" value="KEY LIME PATHOGENICITY PROTEIN"/>
    <property type="match status" value="1"/>
</dbReference>
<feature type="region of interest" description="Disordered" evidence="1">
    <location>
        <begin position="519"/>
        <end position="540"/>
    </location>
</feature>
<dbReference type="InterPro" id="IPR057218">
    <property type="entry name" value="DUF7896"/>
</dbReference>
<feature type="region of interest" description="Disordered" evidence="1">
    <location>
        <begin position="561"/>
        <end position="581"/>
    </location>
</feature>
<organism evidence="3 4">
    <name type="scientific">Cercospora zeae-maydis SCOH1-5</name>
    <dbReference type="NCBI Taxonomy" id="717836"/>
    <lineage>
        <taxon>Eukaryota</taxon>
        <taxon>Fungi</taxon>
        <taxon>Dikarya</taxon>
        <taxon>Ascomycota</taxon>
        <taxon>Pezizomycotina</taxon>
        <taxon>Dothideomycetes</taxon>
        <taxon>Dothideomycetidae</taxon>
        <taxon>Mycosphaerellales</taxon>
        <taxon>Mycosphaerellaceae</taxon>
        <taxon>Cercospora</taxon>
    </lineage>
</organism>
<feature type="domain" description="DUF7896" evidence="2">
    <location>
        <begin position="469"/>
        <end position="556"/>
    </location>
</feature>
<reference evidence="3" key="1">
    <citation type="journal article" date="2020" name="Stud. Mycol.">
        <title>101 Dothideomycetes genomes: a test case for predicting lifestyles and emergence of pathogens.</title>
        <authorList>
            <person name="Haridas S."/>
            <person name="Albert R."/>
            <person name="Binder M."/>
            <person name="Bloem J."/>
            <person name="Labutti K."/>
            <person name="Salamov A."/>
            <person name="Andreopoulos B."/>
            <person name="Baker S."/>
            <person name="Barry K."/>
            <person name="Bills G."/>
            <person name="Bluhm B."/>
            <person name="Cannon C."/>
            <person name="Castanera R."/>
            <person name="Culley D."/>
            <person name="Daum C."/>
            <person name="Ezra D."/>
            <person name="Gonzalez J."/>
            <person name="Henrissat B."/>
            <person name="Kuo A."/>
            <person name="Liang C."/>
            <person name="Lipzen A."/>
            <person name="Lutzoni F."/>
            <person name="Magnuson J."/>
            <person name="Mondo S."/>
            <person name="Nolan M."/>
            <person name="Ohm R."/>
            <person name="Pangilinan J."/>
            <person name="Park H.-J."/>
            <person name="Ramirez L."/>
            <person name="Alfaro M."/>
            <person name="Sun H."/>
            <person name="Tritt A."/>
            <person name="Yoshinaga Y."/>
            <person name="Zwiers L.-H."/>
            <person name="Turgeon B."/>
            <person name="Goodwin S."/>
            <person name="Spatafora J."/>
            <person name="Crous P."/>
            <person name="Grigoriev I."/>
        </authorList>
    </citation>
    <scope>NUCLEOTIDE SEQUENCE</scope>
    <source>
        <strain evidence="3">SCOH1-5</strain>
    </source>
</reference>
<proteinExistence type="predicted"/>
<sequence length="631" mass="69070">MSLPSGIQHLDALQLWPPPPSPPTTDWLGSLDGWSDAAFDAATAAAAAAVPRTMHHQHHHHHLLLLHQHSHLATTGLAATSASGPRDERHADGGPSTSTTQAHLPLSVAPSPRRFSVGLPASSPQPHSSLAHDAQPTRKRDIHHVDMMHSTSYTYGTTPCRPVHSSPSLQTHVGPVQVYDPAEYCSKLSSVYATEPAQSATKRPRVDCVDANQRSPQPLFASHLCPSSAHDSSPSTSISTHLSPSSHAASEAMSRQSSVTSVSVTDAFDMMRVESSFSTHSHLFPLDDLSVSCSTQKPPMSAQHTIVADDSSASHLLSNVGHGLVGTDFSLFEHSISDVLVGGQQHPHCTTHVEEAQGMEPILSEPQQDGCENTGSEQRGYERRRKHIENARQSIAPKDVSVSKPTTPDHSAAPKQASAIKRKEAISKAPYVRPQHPKLKCSMCDEFPNGFRGDHELRRHWERAHAECRKVWICTEPTVRTEWWPTKPLGICKQCKKQKNYSAYYNAAAHLRRAHFCPRKRGRKARGEQRESRAGKAGGDWPPIEWLKANGWLQEIEVSSKQGVLEDGPKPTSPAAYEAPDRELIYTTTQPLNMASEPFEISNYPAATDFNLGYPTPIDSTISEPGPDKLY</sequence>
<accession>A0A6A6FBK4</accession>
<evidence type="ECO:0000259" key="2">
    <source>
        <dbReference type="Pfam" id="PF25438"/>
    </source>
</evidence>
<gene>
    <name evidence="3" type="ORF">CERZMDRAFT_99013</name>
</gene>
<feature type="region of interest" description="Disordered" evidence="1">
    <location>
        <begin position="219"/>
        <end position="256"/>
    </location>
</feature>
<dbReference type="Pfam" id="PF25438">
    <property type="entry name" value="DUF7896"/>
    <property type="match status" value="1"/>
</dbReference>
<feature type="region of interest" description="Disordered" evidence="1">
    <location>
        <begin position="77"/>
        <end position="138"/>
    </location>
</feature>
<keyword evidence="4" id="KW-1185">Reference proteome</keyword>
<dbReference type="Proteomes" id="UP000799539">
    <property type="component" value="Unassembled WGS sequence"/>
</dbReference>
<evidence type="ECO:0000313" key="3">
    <source>
        <dbReference type="EMBL" id="KAF2210849.1"/>
    </source>
</evidence>
<dbReference type="OrthoDB" id="5377599at2759"/>
<feature type="compositionally biased region" description="Low complexity" evidence="1">
    <location>
        <begin position="226"/>
        <end position="247"/>
    </location>
</feature>
<dbReference type="PANTHER" id="PTHR42031">
    <property type="entry name" value="KEY LIME PATHOGENICITY PROTEIN"/>
    <property type="match status" value="1"/>
</dbReference>
<dbReference type="EMBL" id="ML992679">
    <property type="protein sequence ID" value="KAF2210849.1"/>
    <property type="molecule type" value="Genomic_DNA"/>
</dbReference>
<evidence type="ECO:0000256" key="1">
    <source>
        <dbReference type="SAM" id="MobiDB-lite"/>
    </source>
</evidence>
<protein>
    <recommendedName>
        <fullName evidence="2">DUF7896 domain-containing protein</fullName>
    </recommendedName>
</protein>
<feature type="region of interest" description="Disordered" evidence="1">
    <location>
        <begin position="389"/>
        <end position="416"/>
    </location>
</feature>
<feature type="compositionally biased region" description="Basic and acidic residues" evidence="1">
    <location>
        <begin position="525"/>
        <end position="534"/>
    </location>
</feature>
<feature type="region of interest" description="Disordered" evidence="1">
    <location>
        <begin position="610"/>
        <end position="631"/>
    </location>
</feature>
<name>A0A6A6FBK4_9PEZI</name>